<keyword evidence="3 5" id="KW-0234">DNA repair</keyword>
<keyword evidence="5" id="KW-0511">Multifunctional enzyme</keyword>
<dbReference type="EC" id="4.2.99.18" evidence="5"/>
<dbReference type="GO" id="GO:0006284">
    <property type="term" value="P:base-excision repair"/>
    <property type="evidence" value="ECO:0007669"/>
    <property type="project" value="UniProtKB-UniRule"/>
</dbReference>
<keyword evidence="1 5" id="KW-0227">DNA damage</keyword>
<dbReference type="EC" id="3.2.2.-" evidence="5"/>
<keyword evidence="4 5" id="KW-0326">Glycosidase</keyword>
<dbReference type="EMBL" id="DMZY01000090">
    <property type="protein sequence ID" value="HAV92130.1"/>
    <property type="molecule type" value="Genomic_DNA"/>
</dbReference>
<dbReference type="HAMAP" id="MF_00241">
    <property type="entry name" value="Ogg"/>
    <property type="match status" value="1"/>
</dbReference>
<feature type="site" description="Important for guanine/8-oxoguanine distinction" evidence="5">
    <location>
        <position position="215"/>
    </location>
</feature>
<protein>
    <recommendedName>
        <fullName evidence="5">8-oxoguanine DNA glycosylase/AP lyase</fullName>
    </recommendedName>
    <domain>
        <recommendedName>
            <fullName evidence="5">8-oxoguanine DNA glycosylase</fullName>
            <shortName evidence="5">8-oxoG DNA glycosylase</shortName>
            <ecNumber evidence="5">3.2.2.-</ecNumber>
        </recommendedName>
    </domain>
    <domain>
        <recommendedName>
            <fullName evidence="5">DNA-(apurinic or apyrimidinic site) lyase</fullName>
            <shortName evidence="5">AP lyase</shortName>
            <ecNumber evidence="5">4.2.99.18</ecNumber>
        </recommendedName>
    </domain>
</protein>
<dbReference type="InterPro" id="IPR012092">
    <property type="entry name" value="DNA_glyclase/AP_lyase_Ogg"/>
</dbReference>
<proteinExistence type="inferred from homology"/>
<keyword evidence="2 5" id="KW-0378">Hydrolase</keyword>
<dbReference type="GO" id="GO:0140078">
    <property type="term" value="F:class I DNA-(apurinic or apyrimidinic site) endonuclease activity"/>
    <property type="evidence" value="ECO:0007669"/>
    <property type="project" value="UniProtKB-EC"/>
</dbReference>
<evidence type="ECO:0000256" key="4">
    <source>
        <dbReference type="ARBA" id="ARBA00023295"/>
    </source>
</evidence>
<dbReference type="Gene3D" id="1.10.1670.10">
    <property type="entry name" value="Helix-hairpin-Helix base-excision DNA repair enzymes (C-terminal)"/>
    <property type="match status" value="1"/>
</dbReference>
<dbReference type="GO" id="GO:0016799">
    <property type="term" value="F:hydrolase activity, hydrolyzing N-glycosyl compounds"/>
    <property type="evidence" value="ECO:0007669"/>
    <property type="project" value="UniProtKB-UniRule"/>
</dbReference>
<accession>A0A350H9B4</accession>
<comment type="similarity">
    <text evidence="5">Belongs to the type-2 OGG1 family.</text>
</comment>
<evidence type="ECO:0000256" key="1">
    <source>
        <dbReference type="ARBA" id="ARBA00022763"/>
    </source>
</evidence>
<organism evidence="6 7">
    <name type="scientific">candidate division WOR-3 bacterium</name>
    <dbReference type="NCBI Taxonomy" id="2052148"/>
    <lineage>
        <taxon>Bacteria</taxon>
        <taxon>Bacteria division WOR-3</taxon>
    </lineage>
</organism>
<feature type="active site" evidence="5">
    <location>
        <position position="136"/>
    </location>
</feature>
<evidence type="ECO:0000256" key="2">
    <source>
        <dbReference type="ARBA" id="ARBA00022801"/>
    </source>
</evidence>
<dbReference type="Gene3D" id="1.10.340.30">
    <property type="entry name" value="Hypothetical protein, domain 2"/>
    <property type="match status" value="1"/>
</dbReference>
<comment type="caution">
    <text evidence="6">The sequence shown here is derived from an EMBL/GenBank/DDBJ whole genome shotgun (WGS) entry which is preliminary data.</text>
</comment>
<dbReference type="NCBIfam" id="NF002305">
    <property type="entry name" value="PRK01229.1"/>
    <property type="match status" value="1"/>
</dbReference>
<dbReference type="AlphaFoldDB" id="A0A350H9B4"/>
<dbReference type="SUPFAM" id="SSF48150">
    <property type="entry name" value="DNA-glycosylase"/>
    <property type="match status" value="1"/>
</dbReference>
<dbReference type="Pfam" id="PF22175">
    <property type="entry name" value="Ogg-HhH"/>
    <property type="match status" value="1"/>
</dbReference>
<keyword evidence="5 6" id="KW-0456">Lyase</keyword>
<name>A0A350H9B4_UNCW3</name>
<evidence type="ECO:0000256" key="5">
    <source>
        <dbReference type="HAMAP-Rule" id="MF_00241"/>
    </source>
</evidence>
<dbReference type="Proteomes" id="UP000264062">
    <property type="component" value="Unassembled WGS sequence"/>
</dbReference>
<sequence length="215" mass="25416">MKNKNINEIKDIYAKIKPEIVQRIKVFEQTGRNMSRDELFYELGFCLFTPQSKATMCWDSVCSIKKNMKNNHKSKEILPHLIGVRFKYKKSEYFEEAQKKWFDSGKYTIYSKISSENNEKEMREFLVKNIRGLGYKEASHFLRNIGHGKNFAILDRHILKNLKILGIIDVVPKSLARNHYLDIEDKMALFSNRIEIPLSHLDFVLWYKEAGIVFK</sequence>
<comment type="catalytic activity">
    <reaction evidence="5">
        <text>2'-deoxyribonucleotide-(2'-deoxyribose 5'-phosphate)-2'-deoxyribonucleotide-DNA = a 3'-end 2'-deoxyribonucleotide-(2,3-dehydro-2,3-deoxyribose 5'-phosphate)-DNA + a 5'-end 5'-phospho-2'-deoxyribonucleoside-DNA + H(+)</text>
        <dbReference type="Rhea" id="RHEA:66592"/>
        <dbReference type="Rhea" id="RHEA-COMP:13180"/>
        <dbReference type="Rhea" id="RHEA-COMP:16897"/>
        <dbReference type="Rhea" id="RHEA-COMP:17067"/>
        <dbReference type="ChEBI" id="CHEBI:15378"/>
        <dbReference type="ChEBI" id="CHEBI:136412"/>
        <dbReference type="ChEBI" id="CHEBI:157695"/>
        <dbReference type="ChEBI" id="CHEBI:167181"/>
        <dbReference type="EC" id="4.2.99.18"/>
    </reaction>
</comment>
<evidence type="ECO:0000313" key="7">
    <source>
        <dbReference type="Proteomes" id="UP000264062"/>
    </source>
</evidence>
<evidence type="ECO:0000313" key="6">
    <source>
        <dbReference type="EMBL" id="HAV92130.1"/>
    </source>
</evidence>
<evidence type="ECO:0000256" key="3">
    <source>
        <dbReference type="ARBA" id="ARBA00023204"/>
    </source>
</evidence>
<feature type="active site" evidence="5">
    <location>
        <position position="155"/>
    </location>
</feature>
<gene>
    <name evidence="5" type="primary">ogg</name>
    <name evidence="6" type="ORF">DCW38_03000</name>
</gene>
<dbReference type="InterPro" id="IPR011257">
    <property type="entry name" value="DNA_glycosylase"/>
</dbReference>
<dbReference type="InterPro" id="IPR023170">
    <property type="entry name" value="HhH_base_excis_C"/>
</dbReference>
<comment type="function">
    <text evidence="5">Catalyzes the excision of an oxidatively damaged form of guanine (7,8-dihydro-8-oxoguanine = 8-oxoG) from DNA. Also cleaves the DNA backbone at apurinic/apyrimidinic sites (AP sites).</text>
</comment>
<reference evidence="6 7" key="1">
    <citation type="journal article" date="2018" name="Nat. Biotechnol.">
        <title>A standardized bacterial taxonomy based on genome phylogeny substantially revises the tree of life.</title>
        <authorList>
            <person name="Parks D.H."/>
            <person name="Chuvochina M."/>
            <person name="Waite D.W."/>
            <person name="Rinke C."/>
            <person name="Skarshewski A."/>
            <person name="Chaumeil P.A."/>
            <person name="Hugenholtz P."/>
        </authorList>
    </citation>
    <scope>NUCLEOTIDE SEQUENCE [LARGE SCALE GENOMIC DNA]</scope>
    <source>
        <strain evidence="6">UBA9956</strain>
    </source>
</reference>